<dbReference type="Gene3D" id="3.30.70.1070">
    <property type="entry name" value="Sporulation related repeat"/>
    <property type="match status" value="1"/>
</dbReference>
<sequence length="478" mass="49138">MPAPALAARKKPPVAEAPAPVQPSVRAGVELWRTGDYPAAVAMWTPFASAGDADAMFNIGQAYKLGRAVPKDVVIARDWYRRAALKGHLPAQANLGILLFQAGEKQEAIRWLRAAADKNEMRAQYVLGVANWNGDSIPRNLTLAYAYLSRAAAQGLPEGTSALVTLSANLSAIERANGAATAASLAAGNGVPSVFGGPPPVALAAAPDRFHRDQILKPAPVQTAAAQPAVSAAQAQPAPVQPAPVQTAAVRPAPVPAPAAVRPPVKPAPVQTAAIRPAPVPAPAAARPPVQTVPVQTAPVQTAAIRPAPPPAQTAMVVQPPPPAARPAPAVSLRPAAPPVRTVDIPAAVSQQLAAAPAPAAARAPAPAPKPVAPPVARPTEVAVLAKPAPPPAARPIRKEPPEWRVQLGAFSQKALAEAAWDEVKVKQKQLVAANKPIFASDGAVTRLQMGPFASREKARDACARIAFSGRACFVTEG</sequence>
<dbReference type="PROSITE" id="PS51724">
    <property type="entry name" value="SPOR"/>
    <property type="match status" value="1"/>
</dbReference>
<reference evidence="2" key="1">
    <citation type="journal article" date="2014" name="Int. J. Syst. Evol. Microbiol.">
        <title>Complete genome sequence of Corynebacterium casei LMG S-19264T (=DSM 44701T), isolated from a smear-ripened cheese.</title>
        <authorList>
            <consortium name="US DOE Joint Genome Institute (JGI-PGF)"/>
            <person name="Walter F."/>
            <person name="Albersmeier A."/>
            <person name="Kalinowski J."/>
            <person name="Ruckert C."/>
        </authorList>
    </citation>
    <scope>NUCLEOTIDE SEQUENCE</scope>
    <source>
        <strain evidence="2">CGMCC 1.15519</strain>
    </source>
</reference>
<accession>A0A916ZNP5</accession>
<dbReference type="Pfam" id="PF08238">
    <property type="entry name" value="Sel1"/>
    <property type="match status" value="3"/>
</dbReference>
<dbReference type="InterPro" id="IPR052748">
    <property type="entry name" value="ISR_Activator"/>
</dbReference>
<evidence type="ECO:0000313" key="3">
    <source>
        <dbReference type="Proteomes" id="UP000635071"/>
    </source>
</evidence>
<evidence type="ECO:0000259" key="1">
    <source>
        <dbReference type="PROSITE" id="PS51724"/>
    </source>
</evidence>
<dbReference type="Proteomes" id="UP000635071">
    <property type="component" value="Unassembled WGS sequence"/>
</dbReference>
<dbReference type="AlphaFoldDB" id="A0A916ZNP5"/>
<organism evidence="2 3">
    <name type="scientific">Sandarakinorhabdus glacialis</name>
    <dbReference type="NCBI Taxonomy" id="1614636"/>
    <lineage>
        <taxon>Bacteria</taxon>
        <taxon>Pseudomonadati</taxon>
        <taxon>Pseudomonadota</taxon>
        <taxon>Alphaproteobacteria</taxon>
        <taxon>Sphingomonadales</taxon>
        <taxon>Sphingosinicellaceae</taxon>
        <taxon>Sandarakinorhabdus</taxon>
    </lineage>
</organism>
<dbReference type="SUPFAM" id="SSF110997">
    <property type="entry name" value="Sporulation related repeat"/>
    <property type="match status" value="1"/>
</dbReference>
<proteinExistence type="predicted"/>
<keyword evidence="3" id="KW-1185">Reference proteome</keyword>
<dbReference type="SUPFAM" id="SSF81901">
    <property type="entry name" value="HCP-like"/>
    <property type="match status" value="1"/>
</dbReference>
<dbReference type="GO" id="GO:0042834">
    <property type="term" value="F:peptidoglycan binding"/>
    <property type="evidence" value="ECO:0007669"/>
    <property type="project" value="InterPro"/>
</dbReference>
<dbReference type="PANTHER" id="PTHR45011">
    <property type="entry name" value="DAP3-BINDING CELL DEATH ENHANCER 1"/>
    <property type="match status" value="1"/>
</dbReference>
<dbReference type="InterPro" id="IPR006597">
    <property type="entry name" value="Sel1-like"/>
</dbReference>
<comment type="caution">
    <text evidence="2">The sequence shown here is derived from an EMBL/GenBank/DDBJ whole genome shotgun (WGS) entry which is preliminary data.</text>
</comment>
<name>A0A916ZNP5_9SPHN</name>
<dbReference type="SMART" id="SM00671">
    <property type="entry name" value="SEL1"/>
    <property type="match status" value="3"/>
</dbReference>
<protein>
    <recommendedName>
        <fullName evidence="1">SPOR domain-containing protein</fullName>
    </recommendedName>
</protein>
<dbReference type="PRINTS" id="PR01217">
    <property type="entry name" value="PRICHEXTENSN"/>
</dbReference>
<dbReference type="PANTHER" id="PTHR45011:SF1">
    <property type="entry name" value="DAP3-BINDING CELL DEATH ENHANCER 1"/>
    <property type="match status" value="1"/>
</dbReference>
<dbReference type="InterPro" id="IPR011990">
    <property type="entry name" value="TPR-like_helical_dom_sf"/>
</dbReference>
<dbReference type="EMBL" id="BMJM01000003">
    <property type="protein sequence ID" value="GGE05521.1"/>
    <property type="molecule type" value="Genomic_DNA"/>
</dbReference>
<evidence type="ECO:0000313" key="2">
    <source>
        <dbReference type="EMBL" id="GGE05521.1"/>
    </source>
</evidence>
<dbReference type="Gene3D" id="1.25.40.10">
    <property type="entry name" value="Tetratricopeptide repeat domain"/>
    <property type="match status" value="1"/>
</dbReference>
<gene>
    <name evidence="2" type="ORF">GCM10011529_09870</name>
</gene>
<dbReference type="Pfam" id="PF05036">
    <property type="entry name" value="SPOR"/>
    <property type="match status" value="1"/>
</dbReference>
<dbReference type="InterPro" id="IPR036680">
    <property type="entry name" value="SPOR-like_sf"/>
</dbReference>
<reference evidence="2" key="2">
    <citation type="submission" date="2020-09" db="EMBL/GenBank/DDBJ databases">
        <authorList>
            <person name="Sun Q."/>
            <person name="Zhou Y."/>
        </authorList>
    </citation>
    <scope>NUCLEOTIDE SEQUENCE</scope>
    <source>
        <strain evidence="2">CGMCC 1.15519</strain>
    </source>
</reference>
<feature type="domain" description="SPOR" evidence="1">
    <location>
        <begin position="398"/>
        <end position="478"/>
    </location>
</feature>
<dbReference type="InterPro" id="IPR007730">
    <property type="entry name" value="SPOR-like_dom"/>
</dbReference>